<accession>A0ABR3YPV2</accession>
<reference evidence="10 11" key="1">
    <citation type="journal article" date="2024" name="IMA Fungus">
        <title>IMA Genome - F19 : A genome assembly and annotation guide to empower mycologists, including annotated draft genome sequences of Ceratocystis pirilliformis, Diaporthe australafricana, Fusarium ophioides, Paecilomyces lecythidis, and Sporothrix stenoceras.</title>
        <authorList>
            <person name="Aylward J."/>
            <person name="Wilson A.M."/>
            <person name="Visagie C.M."/>
            <person name="Spraker J."/>
            <person name="Barnes I."/>
            <person name="Buitendag C."/>
            <person name="Ceriani C."/>
            <person name="Del Mar Angel L."/>
            <person name="du Plessis D."/>
            <person name="Fuchs T."/>
            <person name="Gasser K."/>
            <person name="Kramer D."/>
            <person name="Li W."/>
            <person name="Munsamy K."/>
            <person name="Piso A."/>
            <person name="Price J.L."/>
            <person name="Sonnekus B."/>
            <person name="Thomas C."/>
            <person name="van der Nest A."/>
            <person name="van Dijk A."/>
            <person name="van Heerden A."/>
            <person name="van Vuuren N."/>
            <person name="Yilmaz N."/>
            <person name="Duong T.A."/>
            <person name="van der Merwe N.A."/>
            <person name="Wingfield M.J."/>
            <person name="Wingfield B.D."/>
        </authorList>
    </citation>
    <scope>NUCLEOTIDE SEQUENCE [LARGE SCALE GENOMIC DNA]</scope>
    <source>
        <strain evidence="10 11">CMW 5346</strain>
    </source>
</reference>
<dbReference type="Proteomes" id="UP001583186">
    <property type="component" value="Unassembled WGS sequence"/>
</dbReference>
<dbReference type="Pfam" id="PF04108">
    <property type="entry name" value="ATG17_like"/>
    <property type="match status" value="1"/>
</dbReference>
<feature type="region of interest" description="Disordered" evidence="8">
    <location>
        <begin position="1"/>
        <end position="111"/>
    </location>
</feature>
<feature type="compositionally biased region" description="Low complexity" evidence="8">
    <location>
        <begin position="590"/>
        <end position="602"/>
    </location>
</feature>
<evidence type="ECO:0000256" key="8">
    <source>
        <dbReference type="SAM" id="MobiDB-lite"/>
    </source>
</evidence>
<evidence type="ECO:0000256" key="1">
    <source>
        <dbReference type="ARBA" id="ARBA00004496"/>
    </source>
</evidence>
<feature type="region of interest" description="Disordered" evidence="8">
    <location>
        <begin position="275"/>
        <end position="314"/>
    </location>
</feature>
<evidence type="ECO:0000313" key="11">
    <source>
        <dbReference type="Proteomes" id="UP001583186"/>
    </source>
</evidence>
<evidence type="ECO:0000256" key="6">
    <source>
        <dbReference type="ARBA" id="ARBA00023006"/>
    </source>
</evidence>
<evidence type="ECO:0000313" key="10">
    <source>
        <dbReference type="EMBL" id="KAL1890335.1"/>
    </source>
</evidence>
<feature type="region of interest" description="Disordered" evidence="8">
    <location>
        <begin position="589"/>
        <end position="670"/>
    </location>
</feature>
<feature type="domain" description="Autophagy protein ATG17-like" evidence="9">
    <location>
        <begin position="126"/>
        <end position="565"/>
    </location>
</feature>
<evidence type="ECO:0000256" key="3">
    <source>
        <dbReference type="ARBA" id="ARBA00006259"/>
    </source>
</evidence>
<keyword evidence="6" id="KW-0072">Autophagy</keyword>
<keyword evidence="11" id="KW-1185">Reference proteome</keyword>
<organism evidence="10 11">
    <name type="scientific">Sporothrix stenoceras</name>
    <dbReference type="NCBI Taxonomy" id="5173"/>
    <lineage>
        <taxon>Eukaryota</taxon>
        <taxon>Fungi</taxon>
        <taxon>Dikarya</taxon>
        <taxon>Ascomycota</taxon>
        <taxon>Pezizomycotina</taxon>
        <taxon>Sordariomycetes</taxon>
        <taxon>Sordariomycetidae</taxon>
        <taxon>Ophiostomatales</taxon>
        <taxon>Ophiostomataceae</taxon>
        <taxon>Sporothrix</taxon>
    </lineage>
</organism>
<sequence length="670" mass="73288">MPGPRSNAPYRLSSQASSRSRRSDRRSISSADGDHKEDDDRNDNDNQSISNRSHRSHQSQRSRQSSIADDDADNRSNHSRYASSHDSRRSGYDDDDDGRQTGDPGNSSTVPVETLVEHLLAARRALGTISQVLRSNELATEARQLYTGAMVEAAQTGFLRNGIRQQAAILLQIRRGMSKAYDVGRRDFRMLIRTLDAANGQLEHTMEILRATTVAAVFRPAEEEPRNLLDFVDEAGVEALRDAIKQSIAELQAAQTSFDGDLLRFDTDLRSLNKAMAAAPPPPPPLPLEPEDGDNISSHRNDDDEEPTDSPYPVPHLLATLTQRSHRMARNLTSLTRHFDLCVTAVRTTEGGLEMARWKAAMSSGSGSGQQQQDQDQNPVSISGVIAEQEGNNNGGGGADALEPVSSQERAEMIQVVLQDAAEVDDVVADMAADLHEAEAAFAAVHAHAEATHASSVATNNALAVLEDIGSRLRSYAAAESEFADRWANERAVVADRLVDMDELRAFYEGYANAYDTLILEAERRRTVEAKIQTVWRKARDAVERLVEADRGERANFRQEVGEFLPTDLWQDMDRPPKGVELFASMLEVQQQHQQHQQHQRQASGDAMASSTASRRGATKTAPPRKRSPRNDDEADGGSVSNSLLGETGTDPGGSSRGVGGSSTRTVLGR</sequence>
<comment type="subcellular location">
    <subcellularLocation>
        <location evidence="1">Cytoplasm</location>
    </subcellularLocation>
    <subcellularLocation>
        <location evidence="2">Preautophagosomal structure membrane</location>
        <topology evidence="2">Peripheral membrane protein</topology>
    </subcellularLocation>
</comment>
<feature type="compositionally biased region" description="Basic and acidic residues" evidence="8">
    <location>
        <begin position="83"/>
        <end position="92"/>
    </location>
</feature>
<keyword evidence="7" id="KW-0472">Membrane</keyword>
<evidence type="ECO:0000256" key="5">
    <source>
        <dbReference type="ARBA" id="ARBA00022490"/>
    </source>
</evidence>
<dbReference type="InterPro" id="IPR007240">
    <property type="entry name" value="Atg17"/>
</dbReference>
<feature type="compositionally biased region" description="Pro residues" evidence="8">
    <location>
        <begin position="279"/>
        <end position="288"/>
    </location>
</feature>
<comment type="similarity">
    <text evidence="3">Belongs to the ATG17 family.</text>
</comment>
<proteinExistence type="inferred from homology"/>
<evidence type="ECO:0000259" key="9">
    <source>
        <dbReference type="Pfam" id="PF04108"/>
    </source>
</evidence>
<dbReference type="PANTHER" id="PTHR28005">
    <property type="entry name" value="AUTOPHAGY-RELATED PROTEIN 17"/>
    <property type="match status" value="1"/>
</dbReference>
<keyword evidence="5" id="KW-0963">Cytoplasm</keyword>
<dbReference type="PANTHER" id="PTHR28005:SF1">
    <property type="entry name" value="AUTOPHAGY-RELATED PROTEIN 17"/>
    <property type="match status" value="1"/>
</dbReference>
<gene>
    <name evidence="10" type="ORF">Sste5346_008337</name>
</gene>
<evidence type="ECO:0000256" key="4">
    <source>
        <dbReference type="ARBA" id="ARBA00013806"/>
    </source>
</evidence>
<name>A0ABR3YPV2_9PEZI</name>
<protein>
    <recommendedName>
        <fullName evidence="4">Autophagy-related protein 17</fullName>
    </recommendedName>
</protein>
<evidence type="ECO:0000256" key="7">
    <source>
        <dbReference type="ARBA" id="ARBA00023136"/>
    </source>
</evidence>
<dbReference type="EMBL" id="JAWCUI010000063">
    <property type="protein sequence ID" value="KAL1890335.1"/>
    <property type="molecule type" value="Genomic_DNA"/>
</dbReference>
<feature type="compositionally biased region" description="Gly residues" evidence="8">
    <location>
        <begin position="651"/>
        <end position="661"/>
    </location>
</feature>
<comment type="caution">
    <text evidence="10">The sequence shown here is derived from an EMBL/GenBank/DDBJ whole genome shotgun (WGS) entry which is preliminary data.</text>
</comment>
<dbReference type="InterPro" id="IPR045326">
    <property type="entry name" value="ATG17-like_dom"/>
</dbReference>
<evidence type="ECO:0000256" key="2">
    <source>
        <dbReference type="ARBA" id="ARBA00004623"/>
    </source>
</evidence>